<dbReference type="AlphaFoldDB" id="A0A0M3ANI6"/>
<dbReference type="EMBL" id="LBIC01000009">
    <property type="protein sequence ID" value="KKW90501.1"/>
    <property type="molecule type" value="Genomic_DNA"/>
</dbReference>
<organism evidence="2 3">
    <name type="scientific">Sphingobium chungbukense</name>
    <dbReference type="NCBI Taxonomy" id="56193"/>
    <lineage>
        <taxon>Bacteria</taxon>
        <taxon>Pseudomonadati</taxon>
        <taxon>Pseudomonadota</taxon>
        <taxon>Alphaproteobacteria</taxon>
        <taxon>Sphingomonadales</taxon>
        <taxon>Sphingomonadaceae</taxon>
        <taxon>Sphingobium</taxon>
    </lineage>
</organism>
<dbReference type="RefSeq" id="WP_046765016.1">
    <property type="nucleotide sequence ID" value="NZ_LBIC01000009.1"/>
</dbReference>
<keyword evidence="3" id="KW-1185">Reference proteome</keyword>
<dbReference type="InterPro" id="IPR049243">
    <property type="entry name" value="DUF6878"/>
</dbReference>
<sequence length="157" mass="16935">MTDFKLTTEQAATAARIVAEIDEQLGRVREAESRCKASFLPILAEHGITRVEIGYDGGGDEGSVGDVTAYAGNETRDLPSVLCDHFAVEWSGDMMIRAIQLEDALSAFAENAASDHHRGWENGEGAWGTIAIDVASGAVTLTHNSRFVDYDTTETEL</sequence>
<evidence type="ECO:0000313" key="3">
    <source>
        <dbReference type="Proteomes" id="UP000033874"/>
    </source>
</evidence>
<dbReference type="Pfam" id="PF21798">
    <property type="entry name" value="DUF6878"/>
    <property type="match status" value="1"/>
</dbReference>
<dbReference type="PATRIC" id="fig|56193.3.peg.3773"/>
<proteinExistence type="predicted"/>
<protein>
    <recommendedName>
        <fullName evidence="1">DUF6878 domain-containing protein</fullName>
    </recommendedName>
</protein>
<name>A0A0M3ANI6_9SPHN</name>
<feature type="domain" description="DUF6878" evidence="1">
    <location>
        <begin position="35"/>
        <end position="154"/>
    </location>
</feature>
<accession>A0A0M3ANI6</accession>
<dbReference type="Proteomes" id="UP000033874">
    <property type="component" value="Unassembled WGS sequence"/>
</dbReference>
<gene>
    <name evidence="2" type="ORF">YP76_18010</name>
</gene>
<evidence type="ECO:0000259" key="1">
    <source>
        <dbReference type="Pfam" id="PF21798"/>
    </source>
</evidence>
<evidence type="ECO:0000313" key="2">
    <source>
        <dbReference type="EMBL" id="KKW90501.1"/>
    </source>
</evidence>
<reference evidence="2 3" key="1">
    <citation type="submission" date="2015-04" db="EMBL/GenBank/DDBJ databases">
        <title>Genome sequence of aromatic hydrocarbons-degrading Sphingobium chungbukense DJ77.</title>
        <authorList>
            <person name="Kim Y.-C."/>
            <person name="Chae J.-C."/>
        </authorList>
    </citation>
    <scope>NUCLEOTIDE SEQUENCE [LARGE SCALE GENOMIC DNA]</scope>
    <source>
        <strain evidence="2 3">DJ77</strain>
    </source>
</reference>
<dbReference type="STRING" id="56193.YP76_18010"/>
<comment type="caution">
    <text evidence="2">The sequence shown here is derived from an EMBL/GenBank/DDBJ whole genome shotgun (WGS) entry which is preliminary data.</text>
</comment>